<sequence length="327" mass="35937">MQDDVEWQNTRGPCGLDGCGWFEIGVGDAYLTEWFSFYYYWFVSNFNPRRSGICRELVARGIELAAGGGADKMGEQSSVSSAPRRPAPEPGEAGGRSAASPVYSSLTVSPGGDAAVAVVSSEQKVYDVVVKQAALLKRQLRPQQQQAAPPAVAREMDAPRGGLGEAYARCGEICEEYAKTFYLGTPLLHGYSVFLEPWWHSAACQAGVVLIMELTRSCLVVHGRDLADDGGAAARHMGHLRRTDELVDGPNASHITPQALDRWERRLEDLFAGRPYDMLDAALSDTITKFPIDIQWGLIQLTRRYSGNRLVKDMFDQSGEIIGRTFQ</sequence>
<accession>M8AV50</accession>
<name>M8AV50_AEGTA</name>
<dbReference type="Gene3D" id="1.10.600.10">
    <property type="entry name" value="Farnesyl Diphosphate Synthase"/>
    <property type="match status" value="1"/>
</dbReference>
<organism evidence="1">
    <name type="scientific">Aegilops tauschii</name>
    <name type="common">Tausch's goatgrass</name>
    <name type="synonym">Aegilops squarrosa</name>
    <dbReference type="NCBI Taxonomy" id="37682"/>
    <lineage>
        <taxon>Eukaryota</taxon>
        <taxon>Viridiplantae</taxon>
        <taxon>Streptophyta</taxon>
        <taxon>Embryophyta</taxon>
        <taxon>Tracheophyta</taxon>
        <taxon>Spermatophyta</taxon>
        <taxon>Magnoliopsida</taxon>
        <taxon>Liliopsida</taxon>
        <taxon>Poales</taxon>
        <taxon>Poaceae</taxon>
        <taxon>BOP clade</taxon>
        <taxon>Pooideae</taxon>
        <taxon>Triticodae</taxon>
        <taxon>Triticeae</taxon>
        <taxon>Triticinae</taxon>
        <taxon>Aegilops</taxon>
    </lineage>
</organism>
<dbReference type="AlphaFoldDB" id="M8AV50"/>
<reference evidence="1" key="1">
    <citation type="submission" date="2015-06" db="UniProtKB">
        <authorList>
            <consortium name="EnsemblPlants"/>
        </authorList>
    </citation>
    <scope>IDENTIFICATION</scope>
</reference>
<dbReference type="PANTHER" id="PTHR31480">
    <property type="entry name" value="BIFUNCTIONAL LYCOPENE CYCLASE/PHYTOENE SYNTHASE"/>
    <property type="match status" value="1"/>
</dbReference>
<proteinExistence type="predicted"/>
<protein>
    <submittedName>
        <fullName evidence="1">Phytoene synthase, chloroplastic</fullName>
    </submittedName>
</protein>
<evidence type="ECO:0000313" key="1">
    <source>
        <dbReference type="EnsemblPlants" id="EMT05274"/>
    </source>
</evidence>
<dbReference type="EnsemblPlants" id="EMT05274">
    <property type="protein sequence ID" value="EMT05274"/>
    <property type="gene ID" value="F775_00488"/>
</dbReference>
<dbReference type="SUPFAM" id="SSF48576">
    <property type="entry name" value="Terpenoid synthases"/>
    <property type="match status" value="1"/>
</dbReference>
<dbReference type="ExpressionAtlas" id="M8AV50">
    <property type="expression patterns" value="baseline"/>
</dbReference>
<dbReference type="InterPro" id="IPR008949">
    <property type="entry name" value="Isoprenoid_synthase_dom_sf"/>
</dbReference>